<gene>
    <name evidence="1" type="ORF">AVDCRST_MAG11-2085</name>
</gene>
<accession>A0A6J4L4M5</accession>
<name>A0A6J4L4M5_9BACT</name>
<dbReference type="EMBL" id="CADCTU010000492">
    <property type="protein sequence ID" value="CAA9322787.1"/>
    <property type="molecule type" value="Genomic_DNA"/>
</dbReference>
<evidence type="ECO:0000313" key="1">
    <source>
        <dbReference type="EMBL" id="CAA9322787.1"/>
    </source>
</evidence>
<reference evidence="1" key="1">
    <citation type="submission" date="2020-02" db="EMBL/GenBank/DDBJ databases">
        <authorList>
            <person name="Meier V. D."/>
        </authorList>
    </citation>
    <scope>NUCLEOTIDE SEQUENCE</scope>
    <source>
        <strain evidence="1">AVDCRST_MAG11</strain>
    </source>
</reference>
<dbReference type="AlphaFoldDB" id="A0A6J4L4M5"/>
<organism evidence="1">
    <name type="scientific">uncultured Gemmatimonadaceae bacterium</name>
    <dbReference type="NCBI Taxonomy" id="246130"/>
    <lineage>
        <taxon>Bacteria</taxon>
        <taxon>Pseudomonadati</taxon>
        <taxon>Gemmatimonadota</taxon>
        <taxon>Gemmatimonadia</taxon>
        <taxon>Gemmatimonadales</taxon>
        <taxon>Gemmatimonadaceae</taxon>
        <taxon>environmental samples</taxon>
    </lineage>
</organism>
<proteinExistence type="predicted"/>
<sequence length="42" mass="4697">MRRTLRGCAPHAARARHTCARLTRLAPRAERGSYFARSTASL</sequence>
<protein>
    <submittedName>
        <fullName evidence="1">Uncharacterized protein</fullName>
    </submittedName>
</protein>